<feature type="compositionally biased region" description="Polar residues" evidence="1">
    <location>
        <begin position="538"/>
        <end position="552"/>
    </location>
</feature>
<feature type="compositionally biased region" description="Polar residues" evidence="1">
    <location>
        <begin position="492"/>
        <end position="520"/>
    </location>
</feature>
<dbReference type="InterPro" id="IPR011050">
    <property type="entry name" value="Pectin_lyase_fold/virulence"/>
</dbReference>
<dbReference type="SUPFAM" id="SSF51126">
    <property type="entry name" value="Pectin lyase-like"/>
    <property type="match status" value="2"/>
</dbReference>
<feature type="compositionally biased region" description="Polar residues" evidence="1">
    <location>
        <begin position="436"/>
        <end position="448"/>
    </location>
</feature>
<feature type="compositionally biased region" description="Low complexity" evidence="1">
    <location>
        <begin position="526"/>
        <end position="537"/>
    </location>
</feature>
<feature type="region of interest" description="Disordered" evidence="1">
    <location>
        <begin position="330"/>
        <end position="354"/>
    </location>
</feature>
<dbReference type="RefSeq" id="WP_169157497.1">
    <property type="nucleotide sequence ID" value="NZ_CAWPJE010000242.1"/>
</dbReference>
<dbReference type="Proteomes" id="UP000718564">
    <property type="component" value="Unassembled WGS sequence"/>
</dbReference>
<feature type="region of interest" description="Disordered" evidence="1">
    <location>
        <begin position="429"/>
        <end position="448"/>
    </location>
</feature>
<dbReference type="SMART" id="SM00710">
    <property type="entry name" value="PbH1"/>
    <property type="match status" value="9"/>
</dbReference>
<feature type="region of interest" description="Disordered" evidence="1">
    <location>
        <begin position="492"/>
        <end position="552"/>
    </location>
</feature>
<protein>
    <submittedName>
        <fullName evidence="2">Hemolysin</fullName>
    </submittedName>
</protein>
<keyword evidence="3" id="KW-1185">Reference proteome</keyword>
<dbReference type="InterPro" id="IPR012334">
    <property type="entry name" value="Pectin_lyas_fold"/>
</dbReference>
<name>A0ABX1PFW5_9CYAN</name>
<dbReference type="PANTHER" id="PTHR11319:SF35">
    <property type="entry name" value="OUTER MEMBRANE PROTEIN PMPC-RELATED"/>
    <property type="match status" value="1"/>
</dbReference>
<comment type="caution">
    <text evidence="2">The sequence shown here is derived from an EMBL/GenBank/DDBJ whole genome shotgun (WGS) entry which is preliminary data.</text>
</comment>
<accession>A0ABX1PFW5</accession>
<gene>
    <name evidence="2" type="ORF">DP116_23705</name>
</gene>
<sequence>MSTINVTSNADNGAGSLREAIAQAQSGDTIQFDSSLANQTITLSSGQLTVDKNLTVDGAGATGLTISGNNASRIFDVATPGSSFSLRNLTLANGKSSGEGENGAGGAIRTVTSDKLTTLNVENSKFKNNASSEGGAIWGGFNTANTITNSLFEGNDGTAGKSERGGGAIAVNANSTLTVKGSEFDNNKGTNGGAINTVLSTLTVEDSTFRNNDSTAGGPIGPNTIGYGGAIYTDGANASGPNFDYGPIGGTITIRNSQFEGNKGAGQGGGLFLYAYPPDKIIVDNSTITQNEVVPDSQGDSLGGGLRIGNGEFTINNTTFTDNRALEQGGGLWVGEQSPGTITKSTFSGNRAESADGKNGMGGAIALANGSNPVTIDGTTVANNYAGWQGGGISGGGSSTTVKNSIFADNVAYNGGNGWNIKNQATEQLRDGGGNTQWPAKNSNDPTDINVTASINIAQPDLSHLQNSTQSVGNSLNDNGSNLATASNLTPVSVSENGLNNGTSVDPINNTSSNSANDSLTPVAVNGNSSSNGSDGSLTQVPGNDRSSSSTPIFTVSGDKLLCGNITQADHLYSGLSQDTLTQGKGIDNSVLTPSQGSELNSQLNSGQNYVGLLDTLTPSHFSTSQPAQDSSNVDNIQPRSLANLEKVNTPTLTSNPQFFSGQSYSTSTL</sequence>
<dbReference type="EMBL" id="QMEB01000241">
    <property type="protein sequence ID" value="NMG22292.1"/>
    <property type="molecule type" value="Genomic_DNA"/>
</dbReference>
<proteinExistence type="predicted"/>
<evidence type="ECO:0000256" key="1">
    <source>
        <dbReference type="SAM" id="MobiDB-lite"/>
    </source>
</evidence>
<dbReference type="InterPro" id="IPR006626">
    <property type="entry name" value="PbH1"/>
</dbReference>
<evidence type="ECO:0000313" key="3">
    <source>
        <dbReference type="Proteomes" id="UP000718564"/>
    </source>
</evidence>
<feature type="region of interest" description="Disordered" evidence="1">
    <location>
        <begin position="647"/>
        <end position="670"/>
    </location>
</feature>
<evidence type="ECO:0000313" key="2">
    <source>
        <dbReference type="EMBL" id="NMG22292.1"/>
    </source>
</evidence>
<feature type="compositionally biased region" description="Polar residues" evidence="1">
    <location>
        <begin position="338"/>
        <end position="351"/>
    </location>
</feature>
<dbReference type="Gene3D" id="2.160.20.10">
    <property type="entry name" value="Single-stranded right-handed beta-helix, Pectin lyase-like"/>
    <property type="match status" value="1"/>
</dbReference>
<organism evidence="2 3">
    <name type="scientific">Brasilonema bromeliae SPC951</name>
    <dbReference type="NCBI Taxonomy" id="385972"/>
    <lineage>
        <taxon>Bacteria</taxon>
        <taxon>Bacillati</taxon>
        <taxon>Cyanobacteriota</taxon>
        <taxon>Cyanophyceae</taxon>
        <taxon>Nostocales</taxon>
        <taxon>Scytonemataceae</taxon>
        <taxon>Brasilonema</taxon>
        <taxon>Bromeliae group (in: Brasilonema)</taxon>
    </lineage>
</organism>
<feature type="region of interest" description="Disordered" evidence="1">
    <location>
        <begin position="465"/>
        <end position="484"/>
    </location>
</feature>
<reference evidence="2 3" key="1">
    <citation type="submission" date="2018-06" db="EMBL/GenBank/DDBJ databases">
        <title>Comparative genomics of Brasilonema spp. strains.</title>
        <authorList>
            <person name="Alvarenga D.O."/>
            <person name="Fiore M.F."/>
            <person name="Varani A.M."/>
        </authorList>
    </citation>
    <scope>NUCLEOTIDE SEQUENCE [LARGE SCALE GENOMIC DNA]</scope>
    <source>
        <strain evidence="2 3">SPC951</strain>
    </source>
</reference>
<dbReference type="PANTHER" id="PTHR11319">
    <property type="entry name" value="G PROTEIN-COUPLED RECEPTOR-RELATED"/>
    <property type="match status" value="1"/>
</dbReference>